<dbReference type="InterPro" id="IPR027417">
    <property type="entry name" value="P-loop_NTPase"/>
</dbReference>
<protein>
    <submittedName>
        <fullName evidence="5">Molybdate transport system ATP-binding protein</fullName>
    </submittedName>
</protein>
<dbReference type="RefSeq" id="WP_092473434.1">
    <property type="nucleotide sequence ID" value="NZ_FOOX01000016.1"/>
</dbReference>
<dbReference type="PROSITE" id="PS50893">
    <property type="entry name" value="ABC_TRANSPORTER_2"/>
    <property type="match status" value="1"/>
</dbReference>
<evidence type="ECO:0000256" key="1">
    <source>
        <dbReference type="ARBA" id="ARBA00022448"/>
    </source>
</evidence>
<keyword evidence="1" id="KW-0813">Transport</keyword>
<dbReference type="GO" id="GO:0005524">
    <property type="term" value="F:ATP binding"/>
    <property type="evidence" value="ECO:0007669"/>
    <property type="project" value="UniProtKB-KW"/>
</dbReference>
<dbReference type="Proteomes" id="UP000199337">
    <property type="component" value="Unassembled WGS sequence"/>
</dbReference>
<dbReference type="InterPro" id="IPR003593">
    <property type="entry name" value="AAA+_ATPase"/>
</dbReference>
<organism evidence="5 6">
    <name type="scientific">Desulfotruncus arcticus DSM 17038</name>
    <dbReference type="NCBI Taxonomy" id="1121424"/>
    <lineage>
        <taxon>Bacteria</taxon>
        <taxon>Bacillati</taxon>
        <taxon>Bacillota</taxon>
        <taxon>Clostridia</taxon>
        <taxon>Eubacteriales</taxon>
        <taxon>Desulfallaceae</taxon>
        <taxon>Desulfotruncus</taxon>
    </lineage>
</organism>
<dbReference type="SMART" id="SM00382">
    <property type="entry name" value="AAA"/>
    <property type="match status" value="1"/>
</dbReference>
<dbReference type="Gene3D" id="3.40.50.300">
    <property type="entry name" value="P-loop containing nucleotide triphosphate hydrolases"/>
    <property type="match status" value="1"/>
</dbReference>
<sequence>MLEACFSKKLWHFTLDIKINLGHEILVLWGHSGAGKTTVLHCLAGLSNPTGGFIKLGGNVLYSADDKINVSTRFRKVGYLFQDYALFPHLTVRQNVLYGLKCKKKNNGSPPASDPLELLESFGVDHLVDRFPRQLSGGEKQRVALARALAVQPELLLLDEPFSALDRNIKENLRQEIKKLHRQWQIPFVLVTHDEEDARFLGDKIISLEKGRIMDTALPTGSCETAAGFTLSMR</sequence>
<dbReference type="InterPro" id="IPR003439">
    <property type="entry name" value="ABC_transporter-like_ATP-bd"/>
</dbReference>
<dbReference type="SUPFAM" id="SSF52540">
    <property type="entry name" value="P-loop containing nucleoside triphosphate hydrolases"/>
    <property type="match status" value="1"/>
</dbReference>
<dbReference type="Pfam" id="PF00005">
    <property type="entry name" value="ABC_tran"/>
    <property type="match status" value="1"/>
</dbReference>
<keyword evidence="6" id="KW-1185">Reference proteome</keyword>
<dbReference type="STRING" id="341036.SAMN05660649_03878"/>
<dbReference type="InterPro" id="IPR050093">
    <property type="entry name" value="ABC_SmlMolc_Importer"/>
</dbReference>
<feature type="domain" description="ABC transporter" evidence="4">
    <location>
        <begin position="2"/>
        <end position="230"/>
    </location>
</feature>
<reference evidence="6" key="1">
    <citation type="submission" date="2016-10" db="EMBL/GenBank/DDBJ databases">
        <authorList>
            <person name="Varghese N."/>
            <person name="Submissions S."/>
        </authorList>
    </citation>
    <scope>NUCLEOTIDE SEQUENCE [LARGE SCALE GENOMIC DNA]</scope>
    <source>
        <strain evidence="6">DSM 17038</strain>
    </source>
</reference>
<dbReference type="PROSITE" id="PS00211">
    <property type="entry name" value="ABC_TRANSPORTER_1"/>
    <property type="match status" value="1"/>
</dbReference>
<accession>A0A1I2XCF7</accession>
<dbReference type="InterPro" id="IPR017871">
    <property type="entry name" value="ABC_transporter-like_CS"/>
</dbReference>
<evidence type="ECO:0000256" key="2">
    <source>
        <dbReference type="ARBA" id="ARBA00022741"/>
    </source>
</evidence>
<keyword evidence="3 5" id="KW-0067">ATP-binding</keyword>
<evidence type="ECO:0000256" key="3">
    <source>
        <dbReference type="ARBA" id="ARBA00022840"/>
    </source>
</evidence>
<dbReference type="PANTHER" id="PTHR42781">
    <property type="entry name" value="SPERMIDINE/PUTRESCINE IMPORT ATP-BINDING PROTEIN POTA"/>
    <property type="match status" value="1"/>
</dbReference>
<dbReference type="EMBL" id="FOOX01000016">
    <property type="protein sequence ID" value="SFH10376.1"/>
    <property type="molecule type" value="Genomic_DNA"/>
</dbReference>
<dbReference type="OrthoDB" id="9802264at2"/>
<evidence type="ECO:0000259" key="4">
    <source>
        <dbReference type="PROSITE" id="PS50893"/>
    </source>
</evidence>
<evidence type="ECO:0000313" key="5">
    <source>
        <dbReference type="EMBL" id="SFH10376.1"/>
    </source>
</evidence>
<evidence type="ECO:0000313" key="6">
    <source>
        <dbReference type="Proteomes" id="UP000199337"/>
    </source>
</evidence>
<dbReference type="PANTHER" id="PTHR42781:SF4">
    <property type="entry name" value="SPERMIDINE_PUTRESCINE IMPORT ATP-BINDING PROTEIN POTA"/>
    <property type="match status" value="1"/>
</dbReference>
<dbReference type="GO" id="GO:0016887">
    <property type="term" value="F:ATP hydrolysis activity"/>
    <property type="evidence" value="ECO:0007669"/>
    <property type="project" value="InterPro"/>
</dbReference>
<gene>
    <name evidence="5" type="ORF">SAMN05660649_03878</name>
</gene>
<proteinExistence type="predicted"/>
<keyword evidence="2" id="KW-0547">Nucleotide-binding</keyword>
<name>A0A1I2XCF7_9FIRM</name>
<dbReference type="AlphaFoldDB" id="A0A1I2XCF7"/>